<gene>
    <name evidence="4" type="ORF">RM780_11815</name>
</gene>
<proteinExistence type="predicted"/>
<reference evidence="5" key="1">
    <citation type="submission" date="2023-07" db="EMBL/GenBank/DDBJ databases">
        <title>30 novel species of actinomycetes from the DSMZ collection.</title>
        <authorList>
            <person name="Nouioui I."/>
        </authorList>
    </citation>
    <scope>NUCLEOTIDE SEQUENCE [LARGE SCALE GENOMIC DNA]</scope>
    <source>
        <strain evidence="5">DSM 44917</strain>
    </source>
</reference>
<keyword evidence="5" id="KW-1185">Reference proteome</keyword>
<organism evidence="4 5">
    <name type="scientific">Streptomyces boetiae</name>
    <dbReference type="NCBI Taxonomy" id="3075541"/>
    <lineage>
        <taxon>Bacteria</taxon>
        <taxon>Bacillati</taxon>
        <taxon>Actinomycetota</taxon>
        <taxon>Actinomycetes</taxon>
        <taxon>Kitasatosporales</taxon>
        <taxon>Streptomycetaceae</taxon>
        <taxon>Streptomyces</taxon>
    </lineage>
</organism>
<dbReference type="Proteomes" id="UP001183388">
    <property type="component" value="Unassembled WGS sequence"/>
</dbReference>
<feature type="domain" description="Phosphoribosyltransferase" evidence="3">
    <location>
        <begin position="25"/>
        <end position="165"/>
    </location>
</feature>
<evidence type="ECO:0000259" key="3">
    <source>
        <dbReference type="Pfam" id="PF00156"/>
    </source>
</evidence>
<dbReference type="PANTHER" id="PTHR43363:SF1">
    <property type="entry name" value="HYPOXANTHINE-GUANINE PHOSPHORIBOSYLTRANSFERASE"/>
    <property type="match status" value="1"/>
</dbReference>
<keyword evidence="2" id="KW-0808">Transferase</keyword>
<sequence length="188" mass="20014">MTGHAQRVFEHRRIWLLTEEAFAGAAELIAEAGAAHRPQAVMGIARGGTRLAEAVATHLSVPAAVIRARHNVGDDPRVAATGRVRIEPPTAGPLARLGRGRRLLLVDDISGSGATLRAVIAWLTRQSAPAALRTAVLCRNQGSAFTPDAWGWEVADWVSFPWEPPPPCPAEALPPLTGLCHPDTARRG</sequence>
<dbReference type="GO" id="GO:0016757">
    <property type="term" value="F:glycosyltransferase activity"/>
    <property type="evidence" value="ECO:0007669"/>
    <property type="project" value="UniProtKB-KW"/>
</dbReference>
<dbReference type="RefSeq" id="WP_311630593.1">
    <property type="nucleotide sequence ID" value="NZ_JAVREN010000013.1"/>
</dbReference>
<evidence type="ECO:0000313" key="4">
    <source>
        <dbReference type="EMBL" id="MDT0307646.1"/>
    </source>
</evidence>
<comment type="caution">
    <text evidence="4">The sequence shown here is derived from an EMBL/GenBank/DDBJ whole genome shotgun (WGS) entry which is preliminary data.</text>
</comment>
<dbReference type="EMBL" id="JAVREN010000013">
    <property type="protein sequence ID" value="MDT0307646.1"/>
    <property type="molecule type" value="Genomic_DNA"/>
</dbReference>
<dbReference type="Gene3D" id="3.40.50.2020">
    <property type="match status" value="1"/>
</dbReference>
<dbReference type="CDD" id="cd06223">
    <property type="entry name" value="PRTases_typeI"/>
    <property type="match status" value="1"/>
</dbReference>
<accession>A0ABU2L848</accession>
<dbReference type="InterPro" id="IPR029057">
    <property type="entry name" value="PRTase-like"/>
</dbReference>
<evidence type="ECO:0000256" key="1">
    <source>
        <dbReference type="ARBA" id="ARBA00022676"/>
    </source>
</evidence>
<dbReference type="InterPro" id="IPR000836">
    <property type="entry name" value="PRTase_dom"/>
</dbReference>
<keyword evidence="1 4" id="KW-0328">Glycosyltransferase</keyword>
<dbReference type="PANTHER" id="PTHR43363">
    <property type="entry name" value="HYPOXANTHINE PHOSPHORIBOSYLTRANSFERASE"/>
    <property type="match status" value="1"/>
</dbReference>
<evidence type="ECO:0000313" key="5">
    <source>
        <dbReference type="Proteomes" id="UP001183388"/>
    </source>
</evidence>
<protein>
    <submittedName>
        <fullName evidence="4">Phosphoribosyltransferase family protein</fullName>
    </submittedName>
</protein>
<dbReference type="Pfam" id="PF00156">
    <property type="entry name" value="Pribosyltran"/>
    <property type="match status" value="1"/>
</dbReference>
<name>A0ABU2L848_9ACTN</name>
<evidence type="ECO:0000256" key="2">
    <source>
        <dbReference type="ARBA" id="ARBA00022679"/>
    </source>
</evidence>
<dbReference type="SUPFAM" id="SSF53271">
    <property type="entry name" value="PRTase-like"/>
    <property type="match status" value="1"/>
</dbReference>